<dbReference type="InterPro" id="IPR000073">
    <property type="entry name" value="AB_hydrolase_1"/>
</dbReference>
<dbReference type="Proteomes" id="UP000184188">
    <property type="component" value="Unassembled WGS sequence"/>
</dbReference>
<reference evidence="3" key="1">
    <citation type="journal article" date="2017" name="Genome Biol.">
        <title>Comparative genomics reveals high biological diversity and specific adaptations in the industrially and medically important fungal genus Aspergillus.</title>
        <authorList>
            <person name="de Vries R.P."/>
            <person name="Riley R."/>
            <person name="Wiebenga A."/>
            <person name="Aguilar-Osorio G."/>
            <person name="Amillis S."/>
            <person name="Uchima C.A."/>
            <person name="Anderluh G."/>
            <person name="Asadollahi M."/>
            <person name="Askin M."/>
            <person name="Barry K."/>
            <person name="Battaglia E."/>
            <person name="Bayram O."/>
            <person name="Benocci T."/>
            <person name="Braus-Stromeyer S.A."/>
            <person name="Caldana C."/>
            <person name="Canovas D."/>
            <person name="Cerqueira G.C."/>
            <person name="Chen F."/>
            <person name="Chen W."/>
            <person name="Choi C."/>
            <person name="Clum A."/>
            <person name="Dos Santos R.A."/>
            <person name="Damasio A.R."/>
            <person name="Diallinas G."/>
            <person name="Emri T."/>
            <person name="Fekete E."/>
            <person name="Flipphi M."/>
            <person name="Freyberg S."/>
            <person name="Gallo A."/>
            <person name="Gournas C."/>
            <person name="Habgood R."/>
            <person name="Hainaut M."/>
            <person name="Harispe M.L."/>
            <person name="Henrissat B."/>
            <person name="Hilden K.S."/>
            <person name="Hope R."/>
            <person name="Hossain A."/>
            <person name="Karabika E."/>
            <person name="Karaffa L."/>
            <person name="Karanyi Z."/>
            <person name="Krasevec N."/>
            <person name="Kuo A."/>
            <person name="Kusch H."/>
            <person name="LaButti K."/>
            <person name="Lagendijk E.L."/>
            <person name="Lapidus A."/>
            <person name="Levasseur A."/>
            <person name="Lindquist E."/>
            <person name="Lipzen A."/>
            <person name="Logrieco A.F."/>
            <person name="MacCabe A."/>
            <person name="Maekelae M.R."/>
            <person name="Malavazi I."/>
            <person name="Melin P."/>
            <person name="Meyer V."/>
            <person name="Mielnichuk N."/>
            <person name="Miskei M."/>
            <person name="Molnar A.P."/>
            <person name="Mule G."/>
            <person name="Ngan C.Y."/>
            <person name="Orejas M."/>
            <person name="Orosz E."/>
            <person name="Ouedraogo J.P."/>
            <person name="Overkamp K.M."/>
            <person name="Park H.-S."/>
            <person name="Perrone G."/>
            <person name="Piumi F."/>
            <person name="Punt P.J."/>
            <person name="Ram A.F."/>
            <person name="Ramon A."/>
            <person name="Rauscher S."/>
            <person name="Record E."/>
            <person name="Riano-Pachon D.M."/>
            <person name="Robert V."/>
            <person name="Roehrig J."/>
            <person name="Ruller R."/>
            <person name="Salamov A."/>
            <person name="Salih N.S."/>
            <person name="Samson R.A."/>
            <person name="Sandor E."/>
            <person name="Sanguinetti M."/>
            <person name="Schuetze T."/>
            <person name="Sepcic K."/>
            <person name="Shelest E."/>
            <person name="Sherlock G."/>
            <person name="Sophianopoulou V."/>
            <person name="Squina F.M."/>
            <person name="Sun H."/>
            <person name="Susca A."/>
            <person name="Todd R.B."/>
            <person name="Tsang A."/>
            <person name="Unkles S.E."/>
            <person name="van de Wiele N."/>
            <person name="van Rossen-Uffink D."/>
            <person name="Oliveira J.V."/>
            <person name="Vesth T.C."/>
            <person name="Visser J."/>
            <person name="Yu J.-H."/>
            <person name="Zhou M."/>
            <person name="Andersen M.R."/>
            <person name="Archer D.B."/>
            <person name="Baker S.E."/>
            <person name="Benoit I."/>
            <person name="Brakhage A.A."/>
            <person name="Braus G.H."/>
            <person name="Fischer R."/>
            <person name="Frisvad J.C."/>
            <person name="Goldman G.H."/>
            <person name="Houbraken J."/>
            <person name="Oakley B."/>
            <person name="Pocsi I."/>
            <person name="Scazzocchio C."/>
            <person name="Seiboth B."/>
            <person name="vanKuyk P.A."/>
            <person name="Wortman J."/>
            <person name="Dyer P.S."/>
            <person name="Grigoriev I.V."/>
        </authorList>
    </citation>
    <scope>NUCLEOTIDE SEQUENCE [LARGE SCALE GENOMIC DNA]</scope>
    <source>
        <strain evidence="3">CBS 506.65</strain>
    </source>
</reference>
<dbReference type="Pfam" id="PF12697">
    <property type="entry name" value="Abhydrolase_6"/>
    <property type="match status" value="1"/>
</dbReference>
<name>A0A1L9S535_9EURO</name>
<keyword evidence="3" id="KW-1185">Reference proteome</keyword>
<dbReference type="SUPFAM" id="SSF53474">
    <property type="entry name" value="alpha/beta-Hydrolases"/>
    <property type="match status" value="1"/>
</dbReference>
<dbReference type="EMBL" id="KV878362">
    <property type="protein sequence ID" value="OJJ42272.1"/>
    <property type="molecule type" value="Genomic_DNA"/>
</dbReference>
<organism evidence="2 3">
    <name type="scientific">Penicilliopsis zonata CBS 506.65</name>
    <dbReference type="NCBI Taxonomy" id="1073090"/>
    <lineage>
        <taxon>Eukaryota</taxon>
        <taxon>Fungi</taxon>
        <taxon>Dikarya</taxon>
        <taxon>Ascomycota</taxon>
        <taxon>Pezizomycotina</taxon>
        <taxon>Eurotiomycetes</taxon>
        <taxon>Eurotiomycetidae</taxon>
        <taxon>Eurotiales</taxon>
        <taxon>Aspergillaceae</taxon>
        <taxon>Penicilliopsis</taxon>
    </lineage>
</organism>
<accession>A0A1L9S535</accession>
<proteinExistence type="predicted"/>
<evidence type="ECO:0000259" key="1">
    <source>
        <dbReference type="Pfam" id="PF12697"/>
    </source>
</evidence>
<evidence type="ECO:0000313" key="3">
    <source>
        <dbReference type="Proteomes" id="UP000184188"/>
    </source>
</evidence>
<dbReference type="InterPro" id="IPR052897">
    <property type="entry name" value="Sec-Metab_Biosynth_Hydrolase"/>
</dbReference>
<dbReference type="AlphaFoldDB" id="A0A1L9S535"/>
<dbReference type="RefSeq" id="XP_022576782.1">
    <property type="nucleotide sequence ID" value="XM_022724294.1"/>
</dbReference>
<dbReference type="STRING" id="1073090.A0A1L9S535"/>
<gene>
    <name evidence="2" type="ORF">ASPZODRAFT_137365</name>
</gene>
<dbReference type="VEuPathDB" id="FungiDB:ASPZODRAFT_137365"/>
<dbReference type="PANTHER" id="PTHR37017:SF11">
    <property type="entry name" value="ESTERASE_LIPASE_THIOESTERASE DOMAIN-CONTAINING PROTEIN"/>
    <property type="match status" value="1"/>
</dbReference>
<protein>
    <recommendedName>
        <fullName evidence="1">AB hydrolase-1 domain-containing protein</fullName>
    </recommendedName>
</protein>
<evidence type="ECO:0000313" key="2">
    <source>
        <dbReference type="EMBL" id="OJJ42272.1"/>
    </source>
</evidence>
<feature type="domain" description="AB hydrolase-1" evidence="1">
    <location>
        <begin position="4"/>
        <end position="231"/>
    </location>
</feature>
<dbReference type="Gene3D" id="3.40.50.1820">
    <property type="entry name" value="alpha/beta hydrolase"/>
    <property type="match status" value="1"/>
</dbReference>
<dbReference type="PANTHER" id="PTHR37017">
    <property type="entry name" value="AB HYDROLASE-1 DOMAIN-CONTAINING PROTEIN-RELATED"/>
    <property type="match status" value="1"/>
</dbReference>
<sequence>MPSVLFVPGAWCPPSLFDPVRLCLAAKGISSSAIALPSVGGTTATLDDDIAAVRAELLKYIDEKGEEIILAAHSYGGVVASGAAEGLTKNDYEGKGKRGGVVRIVYMAAFVAPKGASMKQLFGGEFPPSMRVEDDRVYAVGGADLVFHDIPPEEQTKWLSVLTYSSLASFNGPATYEPWHTTPSAFIISEEDHAFPPAVQEQMAQALGTESVYRVKGSHSAFLSQPERVAEILEELSK</sequence>
<dbReference type="InterPro" id="IPR029058">
    <property type="entry name" value="AB_hydrolase_fold"/>
</dbReference>
<dbReference type="GeneID" id="34610759"/>
<dbReference type="OrthoDB" id="1263307at2759"/>